<name>A0A4P6JVX6_KTERU</name>
<dbReference type="KEGG" id="kbs:EPA93_27430"/>
<dbReference type="InterPro" id="IPR041698">
    <property type="entry name" value="Methyltransf_25"/>
</dbReference>
<gene>
    <name evidence="2" type="ORF">EPA93_27430</name>
</gene>
<dbReference type="CDD" id="cd02440">
    <property type="entry name" value="AdoMet_MTases"/>
    <property type="match status" value="1"/>
</dbReference>
<dbReference type="Gene3D" id="3.40.50.150">
    <property type="entry name" value="Vaccinia Virus protein VP39"/>
    <property type="match status" value="1"/>
</dbReference>
<dbReference type="OrthoDB" id="9787662at2"/>
<keyword evidence="2" id="KW-0808">Transferase</keyword>
<dbReference type="EMBL" id="CP035758">
    <property type="protein sequence ID" value="QBD79510.1"/>
    <property type="molecule type" value="Genomic_DNA"/>
</dbReference>
<dbReference type="RefSeq" id="WP_129890562.1">
    <property type="nucleotide sequence ID" value="NZ_CP035758.1"/>
</dbReference>
<keyword evidence="2" id="KW-0489">Methyltransferase</keyword>
<dbReference type="Proteomes" id="UP000290365">
    <property type="component" value="Chromosome"/>
</dbReference>
<proteinExistence type="predicted"/>
<dbReference type="InterPro" id="IPR029063">
    <property type="entry name" value="SAM-dependent_MTases_sf"/>
</dbReference>
<dbReference type="GO" id="GO:0008168">
    <property type="term" value="F:methyltransferase activity"/>
    <property type="evidence" value="ECO:0007669"/>
    <property type="project" value="UniProtKB-KW"/>
</dbReference>
<sequence>MAQYSLASLYPLNTGSIAELTRLTRQDRVFTSATGLLPWDLELRGGQHVLDLRCGTGEWVLTLAKQYSDIEITGVDLSSILVEYAQSLAIEESLSHAHFQVTTMNRRLAFPDASIDLIHARMLSGFLSPELWPKLFAECYRLLKPGGVLIGVESNDMGSSTSPSLTRLISLSMSALRQTGHCFTPAGEHTGVALVYPRLLAQAGFSNIQREAFILDYSAGTASHSDMLHDWATLFQLGGAFLAHMNGLSEAEIATLRNRAIAEMNAPDFCALAFLQRVWAYKPEECA</sequence>
<reference evidence="2 3" key="1">
    <citation type="submission" date="2019-01" db="EMBL/GenBank/DDBJ databases">
        <title>Ktedonosporobacter rubrisoli SCAWS-G2.</title>
        <authorList>
            <person name="Huang Y."/>
            <person name="Yan B."/>
        </authorList>
    </citation>
    <scope>NUCLEOTIDE SEQUENCE [LARGE SCALE GENOMIC DNA]</scope>
    <source>
        <strain evidence="2 3">SCAWS-G2</strain>
    </source>
</reference>
<protein>
    <submittedName>
        <fullName evidence="2">Class I SAM-dependent methyltransferase</fullName>
    </submittedName>
</protein>
<dbReference type="SUPFAM" id="SSF53335">
    <property type="entry name" value="S-adenosyl-L-methionine-dependent methyltransferases"/>
    <property type="match status" value="1"/>
</dbReference>
<keyword evidence="3" id="KW-1185">Reference proteome</keyword>
<evidence type="ECO:0000259" key="1">
    <source>
        <dbReference type="Pfam" id="PF13649"/>
    </source>
</evidence>
<dbReference type="GO" id="GO:0032259">
    <property type="term" value="P:methylation"/>
    <property type="evidence" value="ECO:0007669"/>
    <property type="project" value="UniProtKB-KW"/>
</dbReference>
<dbReference type="PANTHER" id="PTHR43591">
    <property type="entry name" value="METHYLTRANSFERASE"/>
    <property type="match status" value="1"/>
</dbReference>
<feature type="domain" description="Methyltransferase" evidence="1">
    <location>
        <begin position="49"/>
        <end position="147"/>
    </location>
</feature>
<dbReference type="Pfam" id="PF13649">
    <property type="entry name" value="Methyltransf_25"/>
    <property type="match status" value="1"/>
</dbReference>
<accession>A0A4P6JVX6</accession>
<organism evidence="2 3">
    <name type="scientific">Ktedonosporobacter rubrisoli</name>
    <dbReference type="NCBI Taxonomy" id="2509675"/>
    <lineage>
        <taxon>Bacteria</taxon>
        <taxon>Bacillati</taxon>
        <taxon>Chloroflexota</taxon>
        <taxon>Ktedonobacteria</taxon>
        <taxon>Ktedonobacterales</taxon>
        <taxon>Ktedonosporobacteraceae</taxon>
        <taxon>Ktedonosporobacter</taxon>
    </lineage>
</organism>
<evidence type="ECO:0000313" key="3">
    <source>
        <dbReference type="Proteomes" id="UP000290365"/>
    </source>
</evidence>
<dbReference type="PANTHER" id="PTHR43591:SF24">
    <property type="entry name" value="2-METHOXY-6-POLYPRENYL-1,4-BENZOQUINOL METHYLASE, MITOCHONDRIAL"/>
    <property type="match status" value="1"/>
</dbReference>
<dbReference type="AlphaFoldDB" id="A0A4P6JVX6"/>
<evidence type="ECO:0000313" key="2">
    <source>
        <dbReference type="EMBL" id="QBD79510.1"/>
    </source>
</evidence>